<dbReference type="SUPFAM" id="SSF56112">
    <property type="entry name" value="Protein kinase-like (PK-like)"/>
    <property type="match status" value="1"/>
</dbReference>
<keyword evidence="3" id="KW-0472">Membrane</keyword>
<reference evidence="5" key="1">
    <citation type="submission" date="2025-08" db="UniProtKB">
        <authorList>
            <consortium name="Ensembl"/>
        </authorList>
    </citation>
    <scope>IDENTIFICATION</scope>
</reference>
<keyword evidence="3" id="KW-1133">Transmembrane helix</keyword>
<sequence length="518" mass="56284">MGKEQSTLQQKGYTIEKETENWVTATKDGDRFFIRTMKISPNAALISEMETLNSITHPHVTSTNNSFKDEDHDVYYLVAEHCHSGSLAEKVKGTSLDESQILSWIVEICMALRTIHENDLFHKNLTPQNIFFTEFGTLRLDRFVKTKENNTNVNTAGGEAVNYLAPEVFGGATCDAKSDTWSVGCILYELCTQELAFSAETTVKLIARIISGPVPRLQDKWSSEFQELFSDILQRDPDSRPTTCEILGRPIVLQCLLKKSKTTAEHLQTQLSKLRAVADSLESVHQGTTIGSLTGGVIGAAGGITSIVGLVLAPFTLGTSLIVTGVGIGVGVAGGVTAGASNITNIVNEASDRKAVQSIIKEFDEKMKAVALWLQEISDGLEAISRGYSGDVPTDEDGSFNQENFAKIGTRIGKGLGGVSELCRLLRVVNVGKIVAQASRTVRVAEVATGALSALFVAADIFFIAMDAKEIHHIRKKKADGKIRSEIMKFVHSIRQTADELQGGLDEIKKLIQIIPSL</sequence>
<dbReference type="PANTHER" id="PTHR14096">
    <property type="entry name" value="APOLIPOPROTEIN L"/>
    <property type="match status" value="1"/>
</dbReference>
<evidence type="ECO:0000256" key="2">
    <source>
        <dbReference type="SAM" id="Coils"/>
    </source>
</evidence>
<dbReference type="PANTHER" id="PTHR14096:SF34">
    <property type="entry name" value="APOLIPOPROTEIN L3-LIKE-RELATED"/>
    <property type="match status" value="1"/>
</dbReference>
<dbReference type="GO" id="GO:0005524">
    <property type="term" value="F:ATP binding"/>
    <property type="evidence" value="ECO:0007669"/>
    <property type="project" value="InterPro"/>
</dbReference>
<evidence type="ECO:0000256" key="3">
    <source>
        <dbReference type="SAM" id="Phobius"/>
    </source>
</evidence>
<accession>A0A8P4G7S8</accession>
<feature type="domain" description="Protein kinase" evidence="4">
    <location>
        <begin position="1"/>
        <end position="252"/>
    </location>
</feature>
<dbReference type="GO" id="GO:0008289">
    <property type="term" value="F:lipid binding"/>
    <property type="evidence" value="ECO:0007669"/>
    <property type="project" value="InterPro"/>
</dbReference>
<reference evidence="5" key="2">
    <citation type="submission" date="2025-09" db="UniProtKB">
        <authorList>
            <consortium name="Ensembl"/>
        </authorList>
    </citation>
    <scope>IDENTIFICATION</scope>
</reference>
<dbReference type="Pfam" id="PF00069">
    <property type="entry name" value="Pkinase"/>
    <property type="match status" value="1"/>
</dbReference>
<dbReference type="GO" id="GO:0004672">
    <property type="term" value="F:protein kinase activity"/>
    <property type="evidence" value="ECO:0007669"/>
    <property type="project" value="InterPro"/>
</dbReference>
<keyword evidence="6" id="KW-1185">Reference proteome</keyword>
<dbReference type="AlphaFoldDB" id="A0A8P4G7S8"/>
<evidence type="ECO:0000259" key="4">
    <source>
        <dbReference type="PROSITE" id="PS50011"/>
    </source>
</evidence>
<dbReference type="InterPro" id="IPR000719">
    <property type="entry name" value="Prot_kinase_dom"/>
</dbReference>
<dbReference type="Ensembl" id="ENSDLAT00005075764.1">
    <property type="protein sequence ID" value="ENSDLAP00005067654.1"/>
    <property type="gene ID" value="ENSDLAG00005008371.2"/>
</dbReference>
<dbReference type="Proteomes" id="UP000694389">
    <property type="component" value="Unassembled WGS sequence"/>
</dbReference>
<evidence type="ECO:0000256" key="1">
    <source>
        <dbReference type="ARBA" id="ARBA00010090"/>
    </source>
</evidence>
<organism evidence="5 6">
    <name type="scientific">Dicentrarchus labrax</name>
    <name type="common">European seabass</name>
    <name type="synonym">Morone labrax</name>
    <dbReference type="NCBI Taxonomy" id="13489"/>
    <lineage>
        <taxon>Eukaryota</taxon>
        <taxon>Metazoa</taxon>
        <taxon>Chordata</taxon>
        <taxon>Craniata</taxon>
        <taxon>Vertebrata</taxon>
        <taxon>Euteleostomi</taxon>
        <taxon>Actinopterygii</taxon>
        <taxon>Neopterygii</taxon>
        <taxon>Teleostei</taxon>
        <taxon>Neoteleostei</taxon>
        <taxon>Acanthomorphata</taxon>
        <taxon>Eupercaria</taxon>
        <taxon>Moronidae</taxon>
        <taxon>Dicentrarchus</taxon>
    </lineage>
</organism>
<dbReference type="GO" id="GO:0005576">
    <property type="term" value="C:extracellular region"/>
    <property type="evidence" value="ECO:0007669"/>
    <property type="project" value="InterPro"/>
</dbReference>
<evidence type="ECO:0000313" key="6">
    <source>
        <dbReference type="Proteomes" id="UP000694389"/>
    </source>
</evidence>
<dbReference type="PROSITE" id="PS50011">
    <property type="entry name" value="PROTEIN_KINASE_DOM"/>
    <property type="match status" value="1"/>
</dbReference>
<protein>
    <recommendedName>
        <fullName evidence="4">Protein kinase domain-containing protein</fullName>
    </recommendedName>
</protein>
<dbReference type="InterPro" id="IPR008405">
    <property type="entry name" value="ApoL"/>
</dbReference>
<comment type="similarity">
    <text evidence="1">Belongs to the apolipoprotein L family.</text>
</comment>
<dbReference type="GeneTree" id="ENSGT00940000169789"/>
<evidence type="ECO:0000313" key="5">
    <source>
        <dbReference type="Ensembl" id="ENSDLAP00005067654.1"/>
    </source>
</evidence>
<keyword evidence="2" id="KW-0175">Coiled coil</keyword>
<name>A0A8P4G7S8_DICLA</name>
<dbReference type="InterPro" id="IPR011009">
    <property type="entry name" value="Kinase-like_dom_sf"/>
</dbReference>
<feature type="transmembrane region" description="Helical" evidence="3">
    <location>
        <begin position="447"/>
        <end position="468"/>
    </location>
</feature>
<dbReference type="GO" id="GO:0006869">
    <property type="term" value="P:lipid transport"/>
    <property type="evidence" value="ECO:0007669"/>
    <property type="project" value="InterPro"/>
</dbReference>
<dbReference type="Pfam" id="PF05461">
    <property type="entry name" value="ApoL"/>
    <property type="match status" value="1"/>
</dbReference>
<proteinExistence type="inferred from homology"/>
<feature type="coiled-coil region" evidence="2">
    <location>
        <begin position="257"/>
        <end position="284"/>
    </location>
</feature>
<dbReference type="GO" id="GO:0016020">
    <property type="term" value="C:membrane"/>
    <property type="evidence" value="ECO:0007669"/>
    <property type="project" value="TreeGrafter"/>
</dbReference>
<keyword evidence="3" id="KW-0812">Transmembrane</keyword>
<dbReference type="Gene3D" id="1.10.510.10">
    <property type="entry name" value="Transferase(Phosphotransferase) domain 1"/>
    <property type="match status" value="1"/>
</dbReference>
<dbReference type="GO" id="GO:0042157">
    <property type="term" value="P:lipoprotein metabolic process"/>
    <property type="evidence" value="ECO:0007669"/>
    <property type="project" value="InterPro"/>
</dbReference>